<comment type="caution">
    <text evidence="3">The sequence shown here is derived from an EMBL/GenBank/DDBJ whole genome shotgun (WGS) entry which is preliminary data.</text>
</comment>
<keyword evidence="4" id="KW-1185">Reference proteome</keyword>
<feature type="region of interest" description="Disordered" evidence="1">
    <location>
        <begin position="18"/>
        <end position="62"/>
    </location>
</feature>
<evidence type="ECO:0000256" key="1">
    <source>
        <dbReference type="SAM" id="MobiDB-lite"/>
    </source>
</evidence>
<keyword evidence="2" id="KW-1133">Transmembrane helix</keyword>
<gene>
    <name evidence="3" type="ORF">CYY_007581</name>
</gene>
<proteinExistence type="predicted"/>
<feature type="region of interest" description="Disordered" evidence="1">
    <location>
        <begin position="349"/>
        <end position="368"/>
    </location>
</feature>
<feature type="transmembrane region" description="Helical" evidence="2">
    <location>
        <begin position="79"/>
        <end position="96"/>
    </location>
</feature>
<reference evidence="3" key="1">
    <citation type="submission" date="2020-01" db="EMBL/GenBank/DDBJ databases">
        <title>Development of genomics and gene disruption for Polysphondylium violaceum indicates a role for the polyketide synthase stlB in stalk morphogenesis.</title>
        <authorList>
            <person name="Narita B."/>
            <person name="Kawabe Y."/>
            <person name="Kin K."/>
            <person name="Saito T."/>
            <person name="Gibbs R."/>
            <person name="Kuspa A."/>
            <person name="Muzny D."/>
            <person name="Queller D."/>
            <person name="Richards S."/>
            <person name="Strassman J."/>
            <person name="Sucgang R."/>
            <person name="Worley K."/>
            <person name="Schaap P."/>
        </authorList>
    </citation>
    <scope>NUCLEOTIDE SEQUENCE</scope>
    <source>
        <strain evidence="3">QSvi11</strain>
    </source>
</reference>
<feature type="compositionally biased region" description="Low complexity" evidence="1">
    <location>
        <begin position="356"/>
        <end position="367"/>
    </location>
</feature>
<dbReference type="EMBL" id="AJWJ01000413">
    <property type="protein sequence ID" value="KAF2071095.1"/>
    <property type="molecule type" value="Genomic_DNA"/>
</dbReference>
<dbReference type="OrthoDB" id="20385at2759"/>
<feature type="transmembrane region" description="Helical" evidence="2">
    <location>
        <begin position="207"/>
        <end position="227"/>
    </location>
</feature>
<accession>A0A8J4PNC1</accession>
<evidence type="ECO:0000313" key="3">
    <source>
        <dbReference type="EMBL" id="KAF2071095.1"/>
    </source>
</evidence>
<sequence length="423" mass="47731">MEASEPFVPFLPFTPAPAASDSSLSSSSQSQSSHSSPFNTYTVPSSESSSQHPRDYSGSGSSTENGVCFDWITVHGYTIMDPVLIPLCMWALYIGISRFIKFRKQSNTYFYSITFLTYGIMMTFAMMSDSLSANSNSFWSIAVNYMDVDLTSTVATLFFYCGLADIGKLDMKSIGARLLVCGSSLLIASLWFYSFAITRNDSIWPRILYQGVVGVSCGFYLVFQLYYLSKKLGSFRPIVWLFIAGVTGGIGLVITFESPLWCHYFGSHFNPSYIWFLLSDITMLLISRYIKKSRPQPIVNQLISYYEEDDEHDDPTKTLLSINDIDGGSGGTSRFADLHSQFKYNTFKDDDKDNLKNNNNNNNNNNNQYNYRFMNTAPAPQPYVTVQPQTPLPPIGYVFVSNQNPTRQYFIPTINNNNNNYNL</sequence>
<feature type="transmembrane region" description="Helical" evidence="2">
    <location>
        <begin position="108"/>
        <end position="126"/>
    </location>
</feature>
<dbReference type="PANTHER" id="PTHR16148:SF14">
    <property type="entry name" value="MYND-TYPE DOMAIN-CONTAINING PROTEIN"/>
    <property type="match status" value="1"/>
</dbReference>
<feature type="compositionally biased region" description="Low complexity" evidence="1">
    <location>
        <begin position="20"/>
        <end position="36"/>
    </location>
</feature>
<feature type="compositionally biased region" description="Polar residues" evidence="1">
    <location>
        <begin position="37"/>
        <end position="51"/>
    </location>
</feature>
<keyword evidence="2" id="KW-0472">Membrane</keyword>
<organism evidence="3 4">
    <name type="scientific">Polysphondylium violaceum</name>
    <dbReference type="NCBI Taxonomy" id="133409"/>
    <lineage>
        <taxon>Eukaryota</taxon>
        <taxon>Amoebozoa</taxon>
        <taxon>Evosea</taxon>
        <taxon>Eumycetozoa</taxon>
        <taxon>Dictyostelia</taxon>
        <taxon>Dictyosteliales</taxon>
        <taxon>Dictyosteliaceae</taxon>
        <taxon>Polysphondylium</taxon>
    </lineage>
</organism>
<dbReference type="AlphaFoldDB" id="A0A8J4PNC1"/>
<keyword evidence="2" id="KW-0812">Transmembrane</keyword>
<dbReference type="PANTHER" id="PTHR16148">
    <property type="entry name" value="NF-KAPPA-B-REPRESSING FACTOR-RELATED"/>
    <property type="match status" value="1"/>
</dbReference>
<name>A0A8J4PNC1_9MYCE</name>
<dbReference type="Proteomes" id="UP000695562">
    <property type="component" value="Unassembled WGS sequence"/>
</dbReference>
<evidence type="ECO:0000256" key="2">
    <source>
        <dbReference type="SAM" id="Phobius"/>
    </source>
</evidence>
<dbReference type="GO" id="GO:0005730">
    <property type="term" value="C:nucleolus"/>
    <property type="evidence" value="ECO:0007669"/>
    <property type="project" value="TreeGrafter"/>
</dbReference>
<feature type="transmembrane region" description="Helical" evidence="2">
    <location>
        <begin position="239"/>
        <end position="261"/>
    </location>
</feature>
<feature type="transmembrane region" description="Helical" evidence="2">
    <location>
        <begin position="138"/>
        <end position="162"/>
    </location>
</feature>
<evidence type="ECO:0000313" key="4">
    <source>
        <dbReference type="Proteomes" id="UP000695562"/>
    </source>
</evidence>
<feature type="transmembrane region" description="Helical" evidence="2">
    <location>
        <begin position="273"/>
        <end position="290"/>
    </location>
</feature>
<dbReference type="GO" id="GO:0005654">
    <property type="term" value="C:nucleoplasm"/>
    <property type="evidence" value="ECO:0007669"/>
    <property type="project" value="TreeGrafter"/>
</dbReference>
<feature type="transmembrane region" description="Helical" evidence="2">
    <location>
        <begin position="174"/>
        <end position="195"/>
    </location>
</feature>
<protein>
    <recommendedName>
        <fullName evidence="5">Transmembrane protein</fullName>
    </recommendedName>
</protein>
<evidence type="ECO:0008006" key="5">
    <source>
        <dbReference type="Google" id="ProtNLM"/>
    </source>
</evidence>